<accession>A0A0W0WXK1</accession>
<name>A0A0W0WXK1_9GAMM</name>
<dbReference type="Proteomes" id="UP000054858">
    <property type="component" value="Unassembled WGS sequence"/>
</dbReference>
<organism evidence="1 2">
    <name type="scientific">Legionella oakridgensis</name>
    <dbReference type="NCBI Taxonomy" id="29423"/>
    <lineage>
        <taxon>Bacteria</taxon>
        <taxon>Pseudomonadati</taxon>
        <taxon>Pseudomonadota</taxon>
        <taxon>Gammaproteobacteria</taxon>
        <taxon>Legionellales</taxon>
        <taxon>Legionellaceae</taxon>
        <taxon>Legionella</taxon>
    </lineage>
</organism>
<evidence type="ECO:0000313" key="2">
    <source>
        <dbReference type="Proteomes" id="UP000054858"/>
    </source>
</evidence>
<gene>
    <name evidence="1" type="ORF">Loak_2160</name>
</gene>
<dbReference type="EMBL" id="LNYP01000031">
    <property type="protein sequence ID" value="KTD37024.1"/>
    <property type="molecule type" value="Genomic_DNA"/>
</dbReference>
<dbReference type="AlphaFoldDB" id="A0A0W0WXK1"/>
<proteinExistence type="predicted"/>
<comment type="caution">
    <text evidence="1">The sequence shown here is derived from an EMBL/GenBank/DDBJ whole genome shotgun (WGS) entry which is preliminary data.</text>
</comment>
<reference evidence="1 2" key="1">
    <citation type="submission" date="2015-11" db="EMBL/GenBank/DDBJ databases">
        <title>Genomic analysis of 38 Legionella species identifies large and diverse effector repertoires.</title>
        <authorList>
            <person name="Burstein D."/>
            <person name="Amaro F."/>
            <person name="Zusman T."/>
            <person name="Lifshitz Z."/>
            <person name="Cohen O."/>
            <person name="Gilbert J.A."/>
            <person name="Pupko T."/>
            <person name="Shuman H.A."/>
            <person name="Segal G."/>
        </authorList>
    </citation>
    <scope>NUCLEOTIDE SEQUENCE [LARGE SCALE GENOMIC DNA]</scope>
    <source>
        <strain evidence="1 2">Oak Ridge-10</strain>
    </source>
</reference>
<dbReference type="Gene3D" id="3.40.630.30">
    <property type="match status" value="1"/>
</dbReference>
<sequence length="381" mass="44262">MLKPLSRSFQDGDEEQVVELYNKITGRNRTVPQHQWEWLHPPEGRGMMWVIEDETTKKIIGHHGLIPVRIVYQGKSYRLGKTENTIIHPKLLGNGLYFLYEKKFFSESSEQFDLLATTAGDGAPGKIRKRLNYKPVSHYEIYFTLCNAAHVKKNVQKRLSGKKVNKLLNFTLSNIAGLLTCLSYPFFSAKKVTHKKIELSYITSINELRNELDRFWEDNKACFGITIDRSSHFLQWRIFENPNINYTFIAAKQEETLVGYIILKKTHGRLDYGVIEDIVAKDLSIDIYLSLLQEAKNYCNKEHYAAIIFPTLSSNSRLKNIFKKGGYSSDQFLLKRLRSMFKKAPKNTEFLINKLQCPIDDNDLYDASKWYFTGLFFEGIH</sequence>
<evidence type="ECO:0000313" key="1">
    <source>
        <dbReference type="EMBL" id="KTD37024.1"/>
    </source>
</evidence>
<dbReference type="SUPFAM" id="SSF55729">
    <property type="entry name" value="Acyl-CoA N-acyltransferases (Nat)"/>
    <property type="match status" value="1"/>
</dbReference>
<dbReference type="RefSeq" id="WP_035894989.1">
    <property type="nucleotide sequence ID" value="NZ_LCUA01000001.1"/>
</dbReference>
<dbReference type="InterPro" id="IPR016181">
    <property type="entry name" value="Acyl_CoA_acyltransferase"/>
</dbReference>
<protein>
    <submittedName>
        <fullName evidence="1">Uncharacterized protein</fullName>
    </submittedName>
</protein>
<dbReference type="PATRIC" id="fig|29423.5.peg.2266"/>